<comment type="caution">
    <text evidence="3">The sequence shown here is derived from an EMBL/GenBank/DDBJ whole genome shotgun (WGS) entry which is preliminary data.</text>
</comment>
<dbReference type="InterPro" id="IPR036397">
    <property type="entry name" value="RNaseH_sf"/>
</dbReference>
<evidence type="ECO:0000259" key="2">
    <source>
        <dbReference type="PROSITE" id="PS50994"/>
    </source>
</evidence>
<sequence length="571" mass="62715">MLQDVKTAAVSKESKNQHDYHILRKYEVLQCGPVKKLIKKREHSEETPMYFVTIEETFDVLRASHIATGHGGRDRMMKEIKKKYANISVQAIELFKSLCLECQKKRTRPKTTGVVVRPILTKDFSCRGQVDLVDMQSMSCNGYKWIMVYQDHLTKFCVLRAIRSKRPTEVASQLLDIFLLLGAPVILQSDNGTEFTANVISELTEFWPSLKMVHGKPRYPQSQGSVERANCDIKDMLVAWLADNKSQDWVAGIKFVQFHKNSAYHSGIKRSPYSALFGNEARVGLTSSTLPREILDNLESEDDLARLDLLQPASRAASSVVADNSTADANLTSAEPSASADATLTSAEPSALSTDTTLTSAEPSASADATLTSAEPSASADATLISADPTTTTADPLQTSDASMLTAHVERVTRARKEAFSGQLSQAERMVKRSRVDFKCGEVGDNVAVPVPMVDRGRGDARNILGVILNRDISTDIYTVAVKAGVLKVRYSRNQFDLCPQRLLSMRDVNLDKHVSLRSAIIAESASGGQGFTKCNCAGGPRKCQTNKCSCYKAKLKCNSKCHGSLTCRNK</sequence>
<accession>A0AAN9B003</accession>
<evidence type="ECO:0000313" key="3">
    <source>
        <dbReference type="EMBL" id="KAK7096209.1"/>
    </source>
</evidence>
<feature type="domain" description="Integrase catalytic" evidence="2">
    <location>
        <begin position="114"/>
        <end position="280"/>
    </location>
</feature>
<evidence type="ECO:0000313" key="4">
    <source>
        <dbReference type="Proteomes" id="UP001374579"/>
    </source>
</evidence>
<dbReference type="AlphaFoldDB" id="A0AAN9B003"/>
<feature type="compositionally biased region" description="Polar residues" evidence="1">
    <location>
        <begin position="321"/>
        <end position="348"/>
    </location>
</feature>
<dbReference type="InterPro" id="IPR012337">
    <property type="entry name" value="RNaseH-like_sf"/>
</dbReference>
<feature type="region of interest" description="Disordered" evidence="1">
    <location>
        <begin position="318"/>
        <end position="379"/>
    </location>
</feature>
<dbReference type="PANTHER" id="PTHR37984:SF5">
    <property type="entry name" value="PROTEIN NYNRIN-LIKE"/>
    <property type="match status" value="1"/>
</dbReference>
<dbReference type="Gene3D" id="3.30.420.10">
    <property type="entry name" value="Ribonuclease H-like superfamily/Ribonuclease H"/>
    <property type="match status" value="1"/>
</dbReference>
<dbReference type="SUPFAM" id="SSF53098">
    <property type="entry name" value="Ribonuclease H-like"/>
    <property type="match status" value="1"/>
</dbReference>
<dbReference type="EMBL" id="JBAMIC010000014">
    <property type="protein sequence ID" value="KAK7096209.1"/>
    <property type="molecule type" value="Genomic_DNA"/>
</dbReference>
<feature type="compositionally biased region" description="Low complexity" evidence="1">
    <location>
        <begin position="350"/>
        <end position="361"/>
    </location>
</feature>
<dbReference type="PROSITE" id="PS50994">
    <property type="entry name" value="INTEGRASE"/>
    <property type="match status" value="1"/>
</dbReference>
<feature type="compositionally biased region" description="Polar residues" evidence="1">
    <location>
        <begin position="367"/>
        <end position="376"/>
    </location>
</feature>
<dbReference type="GO" id="GO:0003676">
    <property type="term" value="F:nucleic acid binding"/>
    <property type="evidence" value="ECO:0007669"/>
    <property type="project" value="InterPro"/>
</dbReference>
<dbReference type="PANTHER" id="PTHR37984">
    <property type="entry name" value="PROTEIN CBG26694"/>
    <property type="match status" value="1"/>
</dbReference>
<gene>
    <name evidence="3" type="ORF">V1264_005530</name>
</gene>
<proteinExistence type="predicted"/>
<dbReference type="InterPro" id="IPR050951">
    <property type="entry name" value="Retrovirus_Pol_polyprotein"/>
</dbReference>
<reference evidence="3 4" key="1">
    <citation type="submission" date="2024-02" db="EMBL/GenBank/DDBJ databases">
        <title>Chromosome-scale genome assembly of the rough periwinkle Littorina saxatilis.</title>
        <authorList>
            <person name="De Jode A."/>
            <person name="Faria R."/>
            <person name="Formenti G."/>
            <person name="Sims Y."/>
            <person name="Smith T.P."/>
            <person name="Tracey A."/>
            <person name="Wood J.M.D."/>
            <person name="Zagrodzka Z.B."/>
            <person name="Johannesson K."/>
            <person name="Butlin R.K."/>
            <person name="Leder E.H."/>
        </authorList>
    </citation>
    <scope>NUCLEOTIDE SEQUENCE [LARGE SCALE GENOMIC DNA]</scope>
    <source>
        <strain evidence="3">Snail1</strain>
        <tissue evidence="3">Muscle</tissue>
    </source>
</reference>
<dbReference type="GO" id="GO:0015074">
    <property type="term" value="P:DNA integration"/>
    <property type="evidence" value="ECO:0007669"/>
    <property type="project" value="InterPro"/>
</dbReference>
<dbReference type="InterPro" id="IPR001584">
    <property type="entry name" value="Integrase_cat-core"/>
</dbReference>
<name>A0AAN9B003_9CAEN</name>
<evidence type="ECO:0000256" key="1">
    <source>
        <dbReference type="SAM" id="MobiDB-lite"/>
    </source>
</evidence>
<keyword evidence="4" id="KW-1185">Reference proteome</keyword>
<organism evidence="3 4">
    <name type="scientific">Littorina saxatilis</name>
    <dbReference type="NCBI Taxonomy" id="31220"/>
    <lineage>
        <taxon>Eukaryota</taxon>
        <taxon>Metazoa</taxon>
        <taxon>Spiralia</taxon>
        <taxon>Lophotrochozoa</taxon>
        <taxon>Mollusca</taxon>
        <taxon>Gastropoda</taxon>
        <taxon>Caenogastropoda</taxon>
        <taxon>Littorinimorpha</taxon>
        <taxon>Littorinoidea</taxon>
        <taxon>Littorinidae</taxon>
        <taxon>Littorina</taxon>
    </lineage>
</organism>
<dbReference type="Proteomes" id="UP001374579">
    <property type="component" value="Unassembled WGS sequence"/>
</dbReference>
<protein>
    <recommendedName>
        <fullName evidence="2">Integrase catalytic domain-containing protein</fullName>
    </recommendedName>
</protein>